<evidence type="ECO:0000313" key="2">
    <source>
        <dbReference type="EMBL" id="GMF18602.1"/>
    </source>
</evidence>
<dbReference type="SUPFAM" id="SSF53098">
    <property type="entry name" value="Ribonuclease H-like"/>
    <property type="match status" value="1"/>
</dbReference>
<gene>
    <name evidence="2" type="ORF">Pfra01_000168000</name>
</gene>
<dbReference type="CDD" id="cd00024">
    <property type="entry name" value="CD_CSD"/>
    <property type="match status" value="1"/>
</dbReference>
<dbReference type="SUPFAM" id="SSF54160">
    <property type="entry name" value="Chromo domain-like"/>
    <property type="match status" value="1"/>
</dbReference>
<dbReference type="InterPro" id="IPR036397">
    <property type="entry name" value="RNaseH_sf"/>
</dbReference>
<dbReference type="PANTHER" id="PTHR37984">
    <property type="entry name" value="PROTEIN CBG26694"/>
    <property type="match status" value="1"/>
</dbReference>
<dbReference type="Gene3D" id="3.30.420.10">
    <property type="entry name" value="Ribonuclease H-like superfamily/Ribonuclease H"/>
    <property type="match status" value="1"/>
</dbReference>
<dbReference type="GO" id="GO:0003676">
    <property type="term" value="F:nucleic acid binding"/>
    <property type="evidence" value="ECO:0007669"/>
    <property type="project" value="InterPro"/>
</dbReference>
<feature type="domain" description="Tf2-1-like SH3-like" evidence="1">
    <location>
        <begin position="152"/>
        <end position="197"/>
    </location>
</feature>
<evidence type="ECO:0000313" key="3">
    <source>
        <dbReference type="Proteomes" id="UP001165121"/>
    </source>
</evidence>
<dbReference type="InterPro" id="IPR056924">
    <property type="entry name" value="SH3_Tf2-1"/>
</dbReference>
<dbReference type="Proteomes" id="UP001165121">
    <property type="component" value="Unassembled WGS sequence"/>
</dbReference>
<dbReference type="EMBL" id="BSXT01000136">
    <property type="protein sequence ID" value="GMF18602.1"/>
    <property type="molecule type" value="Genomic_DNA"/>
</dbReference>
<dbReference type="OrthoDB" id="162055at2759"/>
<proteinExistence type="predicted"/>
<dbReference type="InterPro" id="IPR012337">
    <property type="entry name" value="RNaseH-like_sf"/>
</dbReference>
<keyword evidence="3" id="KW-1185">Reference proteome</keyword>
<organism evidence="2 3">
    <name type="scientific">Phytophthora fragariaefolia</name>
    <dbReference type="NCBI Taxonomy" id="1490495"/>
    <lineage>
        <taxon>Eukaryota</taxon>
        <taxon>Sar</taxon>
        <taxon>Stramenopiles</taxon>
        <taxon>Oomycota</taxon>
        <taxon>Peronosporomycetes</taxon>
        <taxon>Peronosporales</taxon>
        <taxon>Peronosporaceae</taxon>
        <taxon>Phytophthora</taxon>
    </lineage>
</organism>
<protein>
    <submittedName>
        <fullName evidence="2">Unnamed protein product</fullName>
    </submittedName>
</protein>
<dbReference type="InterPro" id="IPR050951">
    <property type="entry name" value="Retrovirus_Pol_polyprotein"/>
</dbReference>
<reference evidence="2" key="1">
    <citation type="submission" date="2023-04" db="EMBL/GenBank/DDBJ databases">
        <title>Phytophthora fragariaefolia NBRC 109709.</title>
        <authorList>
            <person name="Ichikawa N."/>
            <person name="Sato H."/>
            <person name="Tonouchi N."/>
        </authorList>
    </citation>
    <scope>NUCLEOTIDE SEQUENCE</scope>
    <source>
        <strain evidence="2">NBRC 109709</strain>
    </source>
</reference>
<dbReference type="AlphaFoldDB" id="A0A9W6TRL9"/>
<sequence>MNLQGTRLRLSTAFRPSTNGQSEVTIKFVNEYLRHSISPHHDDWDSLLPLAEFAYNDRVHSTTGMPPFVADLGYQPRSVADCIFPCSRQSRTSKFVTQQQEILVEDQDAIAATQDSWHSAYDRNRPQVTFVVGSSVLRNTTNLDLAHLGTDGKRKFTPPFIDPYKITELTGPDIYKLALPPDLRLHPEYHVSRLRQHQHDDNPPRISRLQPVLTADDTEEHLVHSIIGHRRRKGVRHFKVKWLDTLLGSSWNR</sequence>
<accession>A0A9W6TRL9</accession>
<dbReference type="PANTHER" id="PTHR37984:SF5">
    <property type="entry name" value="PROTEIN NYNRIN-LIKE"/>
    <property type="match status" value="1"/>
</dbReference>
<dbReference type="InterPro" id="IPR016197">
    <property type="entry name" value="Chromo-like_dom_sf"/>
</dbReference>
<dbReference type="Pfam" id="PF24626">
    <property type="entry name" value="SH3_Tf2-1"/>
    <property type="match status" value="1"/>
</dbReference>
<name>A0A9W6TRL9_9STRA</name>
<evidence type="ECO:0000259" key="1">
    <source>
        <dbReference type="Pfam" id="PF24626"/>
    </source>
</evidence>
<comment type="caution">
    <text evidence="2">The sequence shown here is derived from an EMBL/GenBank/DDBJ whole genome shotgun (WGS) entry which is preliminary data.</text>
</comment>